<dbReference type="OrthoDB" id="8849678at2"/>
<gene>
    <name evidence="6" type="ORF">CAL26_07370</name>
</gene>
<dbReference type="EMBL" id="NEVJ01000002">
    <property type="protein sequence ID" value="OZI23276.1"/>
    <property type="molecule type" value="Genomic_DNA"/>
</dbReference>
<evidence type="ECO:0000313" key="7">
    <source>
        <dbReference type="Proteomes" id="UP000216857"/>
    </source>
</evidence>
<proteinExistence type="inferred from homology"/>
<dbReference type="InterPro" id="IPR036388">
    <property type="entry name" value="WH-like_DNA-bd_sf"/>
</dbReference>
<comment type="caution">
    <text evidence="6">The sequence shown here is derived from an EMBL/GenBank/DDBJ whole genome shotgun (WGS) entry which is preliminary data.</text>
</comment>
<dbReference type="GO" id="GO:0003700">
    <property type="term" value="F:DNA-binding transcription factor activity"/>
    <property type="evidence" value="ECO:0007669"/>
    <property type="project" value="InterPro"/>
</dbReference>
<dbReference type="Pfam" id="PF00126">
    <property type="entry name" value="HTH_1"/>
    <property type="match status" value="1"/>
</dbReference>
<protein>
    <submittedName>
        <fullName evidence="6">LysR family transcriptional regulator</fullName>
    </submittedName>
</protein>
<keyword evidence="2" id="KW-0805">Transcription regulation</keyword>
<dbReference type="Pfam" id="PF03466">
    <property type="entry name" value="LysR_substrate"/>
    <property type="match status" value="1"/>
</dbReference>
<dbReference type="SUPFAM" id="SSF53850">
    <property type="entry name" value="Periplasmic binding protein-like II"/>
    <property type="match status" value="1"/>
</dbReference>
<dbReference type="Gene3D" id="3.40.190.10">
    <property type="entry name" value="Periplasmic binding protein-like II"/>
    <property type="match status" value="2"/>
</dbReference>
<keyword evidence="7" id="KW-1185">Reference proteome</keyword>
<name>A0A261RE21_9BORD</name>
<keyword evidence="4" id="KW-0804">Transcription</keyword>
<dbReference type="GO" id="GO:0010628">
    <property type="term" value="P:positive regulation of gene expression"/>
    <property type="evidence" value="ECO:0007669"/>
    <property type="project" value="TreeGrafter"/>
</dbReference>
<dbReference type="Gene3D" id="1.10.10.10">
    <property type="entry name" value="Winged helix-like DNA-binding domain superfamily/Winged helix DNA-binding domain"/>
    <property type="match status" value="1"/>
</dbReference>
<dbReference type="PROSITE" id="PS50931">
    <property type="entry name" value="HTH_LYSR"/>
    <property type="match status" value="1"/>
</dbReference>
<dbReference type="Proteomes" id="UP000216857">
    <property type="component" value="Unassembled WGS sequence"/>
</dbReference>
<dbReference type="GO" id="GO:0043565">
    <property type="term" value="F:sequence-specific DNA binding"/>
    <property type="evidence" value="ECO:0007669"/>
    <property type="project" value="TreeGrafter"/>
</dbReference>
<evidence type="ECO:0000259" key="5">
    <source>
        <dbReference type="PROSITE" id="PS50931"/>
    </source>
</evidence>
<feature type="domain" description="HTH lysR-type" evidence="5">
    <location>
        <begin position="6"/>
        <end position="63"/>
    </location>
</feature>
<evidence type="ECO:0000256" key="1">
    <source>
        <dbReference type="ARBA" id="ARBA00009437"/>
    </source>
</evidence>
<dbReference type="PANTHER" id="PTHR30427">
    <property type="entry name" value="TRANSCRIPTIONAL ACTIVATOR PROTEIN LYSR"/>
    <property type="match status" value="1"/>
</dbReference>
<dbReference type="PANTHER" id="PTHR30427:SF1">
    <property type="entry name" value="TRANSCRIPTIONAL ACTIVATOR PROTEIN LYSR"/>
    <property type="match status" value="1"/>
</dbReference>
<dbReference type="RefSeq" id="WP_094846281.1">
    <property type="nucleotide sequence ID" value="NZ_NEVJ01000002.1"/>
</dbReference>
<dbReference type="InterPro" id="IPR005119">
    <property type="entry name" value="LysR_subst-bd"/>
</dbReference>
<evidence type="ECO:0000256" key="2">
    <source>
        <dbReference type="ARBA" id="ARBA00023015"/>
    </source>
</evidence>
<sequence length="298" mass="32757">MGSPVLNFRQIQAFRTVMLSGSMTQAAKELHTSQPHVSRVIGELERRIGLKLFDRHSGKLIPTLEGQVFFRDVEHTFAGMRSLEDAAAAIRRRGAGRLRLASVPSMAIAVVPEAINVFAQQYPDVDVTLQVTDSLTVCQWVASGYADVGVASEIFNATGVESELLQRNVGVLIAPLDHRLARRRKTITPRDLVGEKFLSLKSSDIARKQIDDACLIDGEERRILAYESHFAAAICHMVSRGMGVSIANPLVAKSYADRVAIRPFTPRIEFSTHLVYPLNSPVNMLAKSFAVGLRGCCD</sequence>
<dbReference type="PRINTS" id="PR00039">
    <property type="entry name" value="HTHLYSR"/>
</dbReference>
<reference evidence="6" key="1">
    <citation type="submission" date="2017-05" db="EMBL/GenBank/DDBJ databases">
        <title>Complete and WGS of Bordetella genogroups.</title>
        <authorList>
            <person name="Spilker T."/>
            <person name="Lipuma J."/>
        </authorList>
    </citation>
    <scope>NUCLEOTIDE SEQUENCE</scope>
    <source>
        <strain evidence="6">AU21707</strain>
    </source>
</reference>
<comment type="similarity">
    <text evidence="1">Belongs to the LysR transcriptional regulatory family.</text>
</comment>
<evidence type="ECO:0000256" key="3">
    <source>
        <dbReference type="ARBA" id="ARBA00023125"/>
    </source>
</evidence>
<keyword evidence="3" id="KW-0238">DNA-binding</keyword>
<evidence type="ECO:0000313" key="6">
    <source>
        <dbReference type="EMBL" id="OZI23276.1"/>
    </source>
</evidence>
<evidence type="ECO:0000256" key="4">
    <source>
        <dbReference type="ARBA" id="ARBA00023163"/>
    </source>
</evidence>
<organism evidence="6 7">
    <name type="scientific">Bordetella genomosp. 9</name>
    <dbReference type="NCBI Taxonomy" id="1416803"/>
    <lineage>
        <taxon>Bacteria</taxon>
        <taxon>Pseudomonadati</taxon>
        <taxon>Pseudomonadota</taxon>
        <taxon>Betaproteobacteria</taxon>
        <taxon>Burkholderiales</taxon>
        <taxon>Alcaligenaceae</taxon>
        <taxon>Bordetella</taxon>
    </lineage>
</organism>
<dbReference type="InterPro" id="IPR000847">
    <property type="entry name" value="LysR_HTH_N"/>
</dbReference>
<accession>A0A261RE21</accession>
<dbReference type="InterPro" id="IPR036390">
    <property type="entry name" value="WH_DNA-bd_sf"/>
</dbReference>
<dbReference type="SUPFAM" id="SSF46785">
    <property type="entry name" value="Winged helix' DNA-binding domain"/>
    <property type="match status" value="1"/>
</dbReference>
<dbReference type="AlphaFoldDB" id="A0A261RE21"/>